<protein>
    <submittedName>
        <fullName evidence="1">Uncharacterized protein</fullName>
    </submittedName>
</protein>
<name>A0A8J4Y2C4_CHIOP</name>
<dbReference type="SUPFAM" id="SSF82199">
    <property type="entry name" value="SET domain"/>
    <property type="match status" value="1"/>
</dbReference>
<evidence type="ECO:0000313" key="1">
    <source>
        <dbReference type="EMBL" id="KAG0720053.1"/>
    </source>
</evidence>
<dbReference type="PANTHER" id="PTHR46455:SF5">
    <property type="entry name" value="SET AND MYND DOMAIN CONTAINING, ARTHROPOD-SPECIFIC, MEMBER 4, ISOFORM A"/>
    <property type="match status" value="1"/>
</dbReference>
<proteinExistence type="predicted"/>
<dbReference type="PANTHER" id="PTHR46455">
    <property type="entry name" value="SET AND MYND DOMAIN CONTAINING, ARTHROPOD-SPECIFIC, MEMBER 4, ISOFORM A"/>
    <property type="match status" value="1"/>
</dbReference>
<dbReference type="EMBL" id="JACEEZ010013541">
    <property type="protein sequence ID" value="KAG0720053.1"/>
    <property type="molecule type" value="Genomic_DNA"/>
</dbReference>
<gene>
    <name evidence="1" type="ORF">GWK47_049271</name>
</gene>
<accession>A0A8J4Y2C4</accession>
<reference evidence="1" key="1">
    <citation type="submission" date="2020-07" db="EMBL/GenBank/DDBJ databases">
        <title>The High-quality genome of the commercially important snow crab, Chionoecetes opilio.</title>
        <authorList>
            <person name="Jeong J.-H."/>
            <person name="Ryu S."/>
        </authorList>
    </citation>
    <scope>NUCLEOTIDE SEQUENCE</scope>
    <source>
        <strain evidence="1">MADBK_172401_WGS</strain>
        <tissue evidence="1">Digestive gland</tissue>
    </source>
</reference>
<dbReference type="InterPro" id="IPR053010">
    <property type="entry name" value="SET_SmydA-8"/>
</dbReference>
<organism evidence="1 2">
    <name type="scientific">Chionoecetes opilio</name>
    <name type="common">Atlantic snow crab</name>
    <name type="synonym">Cancer opilio</name>
    <dbReference type="NCBI Taxonomy" id="41210"/>
    <lineage>
        <taxon>Eukaryota</taxon>
        <taxon>Metazoa</taxon>
        <taxon>Ecdysozoa</taxon>
        <taxon>Arthropoda</taxon>
        <taxon>Crustacea</taxon>
        <taxon>Multicrustacea</taxon>
        <taxon>Malacostraca</taxon>
        <taxon>Eumalacostraca</taxon>
        <taxon>Eucarida</taxon>
        <taxon>Decapoda</taxon>
        <taxon>Pleocyemata</taxon>
        <taxon>Brachyura</taxon>
        <taxon>Eubrachyura</taxon>
        <taxon>Majoidea</taxon>
        <taxon>Majidae</taxon>
        <taxon>Chionoecetes</taxon>
    </lineage>
</organism>
<dbReference type="OrthoDB" id="5945798at2759"/>
<dbReference type="AlphaFoldDB" id="A0A8J4Y2C4"/>
<dbReference type="Proteomes" id="UP000770661">
    <property type="component" value="Unassembled WGS sequence"/>
</dbReference>
<sequence length="160" mass="16925">MATVTGSEGGAGVLEGCFRGLWSHNPAWLGQEAAPPWCADLSLSHEVLLERTRQWAASGEGVQRTSSPPLRLAQSEEFGRHLVAVRAMAAGEVVMVEPPMLLALRERSPPSCLTCFRRATTYTCPACGFFLCGPECGAADHAEECEVLTASGPGTACHAP</sequence>
<evidence type="ECO:0000313" key="2">
    <source>
        <dbReference type="Proteomes" id="UP000770661"/>
    </source>
</evidence>
<keyword evidence="2" id="KW-1185">Reference proteome</keyword>
<comment type="caution">
    <text evidence="1">The sequence shown here is derived from an EMBL/GenBank/DDBJ whole genome shotgun (WGS) entry which is preliminary data.</text>
</comment>
<dbReference type="InterPro" id="IPR046341">
    <property type="entry name" value="SET_dom_sf"/>
</dbReference>